<protein>
    <submittedName>
        <fullName evidence="1">Uncharacterized protein</fullName>
    </submittedName>
</protein>
<dbReference type="Proteomes" id="UP000653305">
    <property type="component" value="Unassembled WGS sequence"/>
</dbReference>
<dbReference type="EMBL" id="BMAC01000014">
    <property type="protein sequence ID" value="GFP79975.1"/>
    <property type="molecule type" value="Genomic_DNA"/>
</dbReference>
<organism evidence="1 2">
    <name type="scientific">Phtheirospermum japonicum</name>
    <dbReference type="NCBI Taxonomy" id="374723"/>
    <lineage>
        <taxon>Eukaryota</taxon>
        <taxon>Viridiplantae</taxon>
        <taxon>Streptophyta</taxon>
        <taxon>Embryophyta</taxon>
        <taxon>Tracheophyta</taxon>
        <taxon>Spermatophyta</taxon>
        <taxon>Magnoliopsida</taxon>
        <taxon>eudicotyledons</taxon>
        <taxon>Gunneridae</taxon>
        <taxon>Pentapetalae</taxon>
        <taxon>asterids</taxon>
        <taxon>lamiids</taxon>
        <taxon>Lamiales</taxon>
        <taxon>Orobanchaceae</taxon>
        <taxon>Orobanchaceae incertae sedis</taxon>
        <taxon>Phtheirospermum</taxon>
    </lineage>
</organism>
<sequence>MLINPSSSIDLHTLPGTMFHNSYLKRLSLWRCAVAPREAIEWPSLTELRINHVELQQHVGSKNLYELWVSDPEGGVDEPLLQISAPYLHTLSVFLYAKGRKLCLENTSSLVRATIDFAGSDWDIEAEEVMNTAKELLENIKHVKVVELGSGYSEVLHWMASNGYRFPQSARTYPEDDLDCELLHLKTITIKDFVDPNLVGEPMLTLAWILLKKTPTLENGSSYGRDCHIFIRTFCRRALQVSVQDSANATELSKIFYKSSNPSQLMFICRHCS</sequence>
<name>A0A830B759_9LAMI</name>
<dbReference type="OrthoDB" id="1304294at2759"/>
<gene>
    <name evidence="1" type="ORF">PHJA_000140900</name>
</gene>
<comment type="caution">
    <text evidence="1">The sequence shown here is derived from an EMBL/GenBank/DDBJ whole genome shotgun (WGS) entry which is preliminary data.</text>
</comment>
<reference evidence="1" key="1">
    <citation type="submission" date="2020-07" db="EMBL/GenBank/DDBJ databases">
        <title>Ethylene signaling mediates host invasion by parasitic plants.</title>
        <authorList>
            <person name="Yoshida S."/>
        </authorList>
    </citation>
    <scope>NUCLEOTIDE SEQUENCE</scope>
    <source>
        <strain evidence="1">Okayama</strain>
    </source>
</reference>
<dbReference type="AlphaFoldDB" id="A0A830B759"/>
<proteinExistence type="predicted"/>
<evidence type="ECO:0000313" key="1">
    <source>
        <dbReference type="EMBL" id="GFP79975.1"/>
    </source>
</evidence>
<keyword evidence="2" id="KW-1185">Reference proteome</keyword>
<accession>A0A830B759</accession>
<evidence type="ECO:0000313" key="2">
    <source>
        <dbReference type="Proteomes" id="UP000653305"/>
    </source>
</evidence>